<dbReference type="RefSeq" id="WP_179258371.1">
    <property type="nucleotide sequence ID" value="NZ_MTHB01000123.1"/>
</dbReference>
<organism evidence="1 2">
    <name type="scientific">Caballeronia sordidicola</name>
    <name type="common">Burkholderia sordidicola</name>
    <dbReference type="NCBI Taxonomy" id="196367"/>
    <lineage>
        <taxon>Bacteria</taxon>
        <taxon>Pseudomonadati</taxon>
        <taxon>Pseudomonadota</taxon>
        <taxon>Betaproteobacteria</taxon>
        <taxon>Burkholderiales</taxon>
        <taxon>Burkholderiaceae</taxon>
        <taxon>Caballeronia</taxon>
    </lineage>
</organism>
<dbReference type="AlphaFoldDB" id="A0A226WZ39"/>
<dbReference type="EMBL" id="MTHB01000123">
    <property type="protein sequence ID" value="OXC76455.1"/>
    <property type="molecule type" value="Genomic_DNA"/>
</dbReference>
<gene>
    <name evidence="1" type="ORF">BSU04_20800</name>
</gene>
<comment type="caution">
    <text evidence="1">The sequence shown here is derived from an EMBL/GenBank/DDBJ whole genome shotgun (WGS) entry which is preliminary data.</text>
</comment>
<evidence type="ECO:0000313" key="1">
    <source>
        <dbReference type="EMBL" id="OXC76455.1"/>
    </source>
</evidence>
<reference evidence="2" key="1">
    <citation type="submission" date="2017-01" db="EMBL/GenBank/DDBJ databases">
        <title>Genome Analysis of Deinococcus marmoris KOPRI26562.</title>
        <authorList>
            <person name="Kim J.H."/>
            <person name="Oh H.-M."/>
        </authorList>
    </citation>
    <scope>NUCLEOTIDE SEQUENCE [LARGE SCALE GENOMIC DNA]</scope>
    <source>
        <strain evidence="2">PAMC 26633</strain>
    </source>
</reference>
<evidence type="ECO:0000313" key="2">
    <source>
        <dbReference type="Proteomes" id="UP000214720"/>
    </source>
</evidence>
<protein>
    <submittedName>
        <fullName evidence="1">Uncharacterized protein</fullName>
    </submittedName>
</protein>
<dbReference type="Proteomes" id="UP000214720">
    <property type="component" value="Unassembled WGS sequence"/>
</dbReference>
<accession>A0A226WZ39</accession>
<sequence>MQSVDKKTLQAASNRLKIAQMAQQPILALAALFYYLYNPPPLSRANIVCGINP</sequence>
<name>A0A226WZ39_CABSO</name>
<proteinExistence type="predicted"/>